<comment type="caution">
    <text evidence="9">The sequence shown here is derived from an EMBL/GenBank/DDBJ whole genome shotgun (WGS) entry which is preliminary data.</text>
</comment>
<name>A0A2A5B130_9GAMM</name>
<keyword evidence="6" id="KW-0808">Transferase</keyword>
<dbReference type="CDD" id="cd11362">
    <property type="entry name" value="RNase_PH_bact"/>
    <property type="match status" value="1"/>
</dbReference>
<dbReference type="Pfam" id="PF03725">
    <property type="entry name" value="RNase_PH_C"/>
    <property type="match status" value="1"/>
</dbReference>
<dbReference type="FunFam" id="3.30.230.70:FF:000003">
    <property type="entry name" value="Ribonuclease PH"/>
    <property type="match status" value="1"/>
</dbReference>
<dbReference type="AlphaFoldDB" id="A0A2A5B130"/>
<dbReference type="InterPro" id="IPR002381">
    <property type="entry name" value="RNase_PH_bac-type"/>
</dbReference>
<dbReference type="GO" id="GO:0000175">
    <property type="term" value="F:3'-5'-RNA exonuclease activity"/>
    <property type="evidence" value="ECO:0007669"/>
    <property type="project" value="UniProtKB-UniRule"/>
</dbReference>
<evidence type="ECO:0000256" key="5">
    <source>
        <dbReference type="ARBA" id="ARBA00022884"/>
    </source>
</evidence>
<dbReference type="Pfam" id="PF01138">
    <property type="entry name" value="RNase_PH"/>
    <property type="match status" value="1"/>
</dbReference>
<evidence type="ECO:0000259" key="7">
    <source>
        <dbReference type="Pfam" id="PF01138"/>
    </source>
</evidence>
<comment type="subunit">
    <text evidence="6">Homohexameric ring arranged as a trimer of dimers.</text>
</comment>
<dbReference type="InterPro" id="IPR020568">
    <property type="entry name" value="Ribosomal_Su5_D2-typ_SF"/>
</dbReference>
<feature type="binding site" evidence="6">
    <location>
        <position position="86"/>
    </location>
    <ligand>
        <name>phosphate</name>
        <dbReference type="ChEBI" id="CHEBI:43474"/>
        <note>substrate</note>
    </ligand>
</feature>
<dbReference type="PANTHER" id="PTHR11953:SF0">
    <property type="entry name" value="EXOSOME COMPLEX COMPONENT RRP41"/>
    <property type="match status" value="1"/>
</dbReference>
<keyword evidence="6" id="KW-0548">Nucleotidyltransferase</keyword>
<keyword evidence="2 6" id="KW-0698">rRNA processing</keyword>
<dbReference type="SUPFAM" id="SSF54211">
    <property type="entry name" value="Ribosomal protein S5 domain 2-like"/>
    <property type="match status" value="1"/>
</dbReference>
<dbReference type="EC" id="2.7.7.56" evidence="6"/>
<feature type="domain" description="Exoribonuclease phosphorolytic" evidence="7">
    <location>
        <begin position="10"/>
        <end position="140"/>
    </location>
</feature>
<keyword evidence="3 6" id="KW-0820">tRNA-binding</keyword>
<feature type="binding site" evidence="6">
    <location>
        <begin position="124"/>
        <end position="126"/>
    </location>
    <ligand>
        <name>phosphate</name>
        <dbReference type="ChEBI" id="CHEBI:43474"/>
        <note>substrate</note>
    </ligand>
</feature>
<dbReference type="GO" id="GO:0016075">
    <property type="term" value="P:rRNA catabolic process"/>
    <property type="evidence" value="ECO:0007669"/>
    <property type="project" value="UniProtKB-UniRule"/>
</dbReference>
<dbReference type="SUPFAM" id="SSF55666">
    <property type="entry name" value="Ribonuclease PH domain 2-like"/>
    <property type="match status" value="1"/>
</dbReference>
<dbReference type="Proteomes" id="UP000218327">
    <property type="component" value="Unassembled WGS sequence"/>
</dbReference>
<comment type="catalytic activity">
    <reaction evidence="6">
        <text>tRNA(n+1) + phosphate = tRNA(n) + a ribonucleoside 5'-diphosphate</text>
        <dbReference type="Rhea" id="RHEA:10628"/>
        <dbReference type="Rhea" id="RHEA-COMP:17343"/>
        <dbReference type="Rhea" id="RHEA-COMP:17344"/>
        <dbReference type="ChEBI" id="CHEBI:43474"/>
        <dbReference type="ChEBI" id="CHEBI:57930"/>
        <dbReference type="ChEBI" id="CHEBI:173114"/>
        <dbReference type="EC" id="2.7.7.56"/>
    </reaction>
</comment>
<evidence type="ECO:0000256" key="3">
    <source>
        <dbReference type="ARBA" id="ARBA00022555"/>
    </source>
</evidence>
<dbReference type="InterPro" id="IPR015847">
    <property type="entry name" value="ExoRNase_PH_dom2"/>
</dbReference>
<protein>
    <recommendedName>
        <fullName evidence="6">Ribonuclease PH</fullName>
        <shortName evidence="6">RNase PH</shortName>
        <ecNumber evidence="6">2.7.7.56</ecNumber>
    </recommendedName>
    <alternativeName>
        <fullName evidence="6">tRNA nucleotidyltransferase</fullName>
    </alternativeName>
</protein>
<dbReference type="InterPro" id="IPR018336">
    <property type="entry name" value="RNase_PH_CS"/>
</dbReference>
<evidence type="ECO:0000256" key="6">
    <source>
        <dbReference type="HAMAP-Rule" id="MF_00564"/>
    </source>
</evidence>
<comment type="similarity">
    <text evidence="1 6">Belongs to the RNase PH family.</text>
</comment>
<keyword evidence="4 6" id="KW-0819">tRNA processing</keyword>
<dbReference type="EMBL" id="NVVJ01000019">
    <property type="protein sequence ID" value="PCJ25223.1"/>
    <property type="molecule type" value="Genomic_DNA"/>
</dbReference>
<dbReference type="NCBIfam" id="TIGR01966">
    <property type="entry name" value="RNasePH"/>
    <property type="match status" value="1"/>
</dbReference>
<sequence>MRPSQRSGNQLREISITRNYTKHAEGSVLIAFGDTKVLCNASVETSVPRFLKGSGKGWVTAEYGMLPRSTNTRMDREAARGKQSGRTQEIQRLIGRSLRAVVDLKELGEHTIKIDCDVIQADGGTRTASITGGCIALVDAINYMLERSMIKRSPIKQLIASVSVGIYKGHPVLDLDYAEDSNAETDMNIVMTEAGGFIELQGTGEDGDFSHAQLLEMISLADSGIKELFTAQQQALSN</sequence>
<accession>A0A2A5B130</accession>
<dbReference type="Gene3D" id="3.30.230.70">
    <property type="entry name" value="GHMP Kinase, N-terminal domain"/>
    <property type="match status" value="1"/>
</dbReference>
<dbReference type="HAMAP" id="MF_00564">
    <property type="entry name" value="RNase_PH"/>
    <property type="match status" value="1"/>
</dbReference>
<evidence type="ECO:0000256" key="4">
    <source>
        <dbReference type="ARBA" id="ARBA00022694"/>
    </source>
</evidence>
<dbReference type="GO" id="GO:0009022">
    <property type="term" value="F:tRNA nucleotidyltransferase activity"/>
    <property type="evidence" value="ECO:0007669"/>
    <property type="project" value="UniProtKB-UniRule"/>
</dbReference>
<dbReference type="InterPro" id="IPR027408">
    <property type="entry name" value="PNPase/RNase_PH_dom_sf"/>
</dbReference>
<evidence type="ECO:0000256" key="1">
    <source>
        <dbReference type="ARBA" id="ARBA00006678"/>
    </source>
</evidence>
<comment type="function">
    <text evidence="6">Phosphorolytic 3'-5' exoribonuclease that plays an important role in tRNA 3'-end maturation. Removes nucleotide residues following the 3'-CCA terminus of tRNAs; can also add nucleotides to the ends of RNA molecules by using nucleoside diphosphates as substrates, but this may not be physiologically important. Probably plays a role in initiation of 16S rRNA degradation (leading to ribosome degradation) during starvation.</text>
</comment>
<evidence type="ECO:0000259" key="8">
    <source>
        <dbReference type="Pfam" id="PF03725"/>
    </source>
</evidence>
<dbReference type="InterPro" id="IPR050080">
    <property type="entry name" value="RNase_PH"/>
</dbReference>
<dbReference type="PROSITE" id="PS01277">
    <property type="entry name" value="RIBONUCLEASE_PH"/>
    <property type="match status" value="1"/>
</dbReference>
<proteinExistence type="inferred from homology"/>
<gene>
    <name evidence="6" type="primary">rph</name>
    <name evidence="9" type="ORF">COA96_07745</name>
</gene>
<dbReference type="PANTHER" id="PTHR11953">
    <property type="entry name" value="EXOSOME COMPLEX COMPONENT"/>
    <property type="match status" value="1"/>
</dbReference>
<reference evidence="10" key="1">
    <citation type="submission" date="2017-08" db="EMBL/GenBank/DDBJ databases">
        <title>A dynamic microbial community with high functional redundancy inhabits the cold, oxic subseafloor aquifer.</title>
        <authorList>
            <person name="Tully B.J."/>
            <person name="Wheat C.G."/>
            <person name="Glazer B.T."/>
            <person name="Huber J.A."/>
        </authorList>
    </citation>
    <scope>NUCLEOTIDE SEQUENCE [LARGE SCALE GENOMIC DNA]</scope>
</reference>
<dbReference type="GO" id="GO:0000049">
    <property type="term" value="F:tRNA binding"/>
    <property type="evidence" value="ECO:0007669"/>
    <property type="project" value="UniProtKB-UniRule"/>
</dbReference>
<evidence type="ECO:0000313" key="9">
    <source>
        <dbReference type="EMBL" id="PCJ25223.1"/>
    </source>
</evidence>
<evidence type="ECO:0000256" key="2">
    <source>
        <dbReference type="ARBA" id="ARBA00022552"/>
    </source>
</evidence>
<organism evidence="9 10">
    <name type="scientific">SAR86 cluster bacterium</name>
    <dbReference type="NCBI Taxonomy" id="2030880"/>
    <lineage>
        <taxon>Bacteria</taxon>
        <taxon>Pseudomonadati</taxon>
        <taxon>Pseudomonadota</taxon>
        <taxon>Gammaproteobacteria</taxon>
        <taxon>SAR86 cluster</taxon>
    </lineage>
</organism>
<dbReference type="InterPro" id="IPR036345">
    <property type="entry name" value="ExoRNase_PH_dom2_sf"/>
</dbReference>
<evidence type="ECO:0000313" key="10">
    <source>
        <dbReference type="Proteomes" id="UP000218327"/>
    </source>
</evidence>
<keyword evidence="5" id="KW-0694">RNA-binding</keyword>
<dbReference type="GO" id="GO:0031125">
    <property type="term" value="P:rRNA 3'-end processing"/>
    <property type="evidence" value="ECO:0007669"/>
    <property type="project" value="UniProtKB-ARBA"/>
</dbReference>
<feature type="domain" description="Exoribonuclease phosphorolytic" evidence="8">
    <location>
        <begin position="158"/>
        <end position="221"/>
    </location>
</feature>
<dbReference type="InterPro" id="IPR001247">
    <property type="entry name" value="ExoRNase_PH_dom1"/>
</dbReference>
<dbReference type="GO" id="GO:0008033">
    <property type="term" value="P:tRNA processing"/>
    <property type="evidence" value="ECO:0007669"/>
    <property type="project" value="UniProtKB-UniRule"/>
</dbReference>